<feature type="domain" description="Phage tail collar" evidence="2">
    <location>
        <begin position="51"/>
        <end position="107"/>
    </location>
</feature>
<dbReference type="Proteomes" id="UP000282184">
    <property type="component" value="Unassembled WGS sequence"/>
</dbReference>
<feature type="compositionally biased region" description="Low complexity" evidence="1">
    <location>
        <begin position="140"/>
        <end position="154"/>
    </location>
</feature>
<evidence type="ECO:0000313" key="3">
    <source>
        <dbReference type="EMBL" id="RTQ48477.1"/>
    </source>
</evidence>
<proteinExistence type="predicted"/>
<comment type="caution">
    <text evidence="3">The sequence shown here is derived from an EMBL/GenBank/DDBJ whole genome shotgun (WGS) entry which is preliminary data.</text>
</comment>
<sequence>MAQASTSLTTRRSWLQRLQGWLRPAAPAAVAPTYSPRASVYGINGGQPYVGEIGIFCGNFAPVGWAFCDGSLLAISEYDTLYQLIGTTYGGDGQQTFALPDLRGRVPMHSGNGYTLSETGGVEQVTLTQQQIPSHSHFVPASTSPGTTASPSGAVPADGANGSAQYTQDTGSLVKQPAQNLPVVGGSQPHENMQPFLVVNYIISLYGIFPSFN</sequence>
<dbReference type="Pfam" id="PF07484">
    <property type="entry name" value="Collar"/>
    <property type="match status" value="1"/>
</dbReference>
<evidence type="ECO:0000313" key="4">
    <source>
        <dbReference type="Proteomes" id="UP000282184"/>
    </source>
</evidence>
<dbReference type="RefSeq" id="WP_126694183.1">
    <property type="nucleotide sequence ID" value="NZ_RXOF01000009.1"/>
</dbReference>
<dbReference type="InterPro" id="IPR011083">
    <property type="entry name" value="Phage_tail_collar_dom"/>
</dbReference>
<reference evidence="3 4" key="1">
    <citation type="submission" date="2018-12" db="EMBL/GenBank/DDBJ databases">
        <title>Hymenobacter gummosus sp. nov., isolated from a spring.</title>
        <authorList>
            <person name="Nie L."/>
        </authorList>
    </citation>
    <scope>NUCLEOTIDE SEQUENCE [LARGE SCALE GENOMIC DNA]</scope>
    <source>
        <strain evidence="3 4">KCTC 52166</strain>
    </source>
</reference>
<dbReference type="Gene3D" id="3.90.1340.10">
    <property type="entry name" value="Phage tail collar domain"/>
    <property type="match status" value="1"/>
</dbReference>
<dbReference type="SUPFAM" id="SSF88874">
    <property type="entry name" value="Receptor-binding domain of short tail fibre protein gp12"/>
    <property type="match status" value="1"/>
</dbReference>
<evidence type="ECO:0000256" key="1">
    <source>
        <dbReference type="SAM" id="MobiDB-lite"/>
    </source>
</evidence>
<protein>
    <submittedName>
        <fullName evidence="3">Phage tail protein</fullName>
    </submittedName>
</protein>
<gene>
    <name evidence="3" type="ORF">EJV47_16020</name>
</gene>
<dbReference type="OrthoDB" id="9810174at2"/>
<keyword evidence="4" id="KW-1185">Reference proteome</keyword>
<organism evidence="3 4">
    <name type="scientific">Hymenobacter gummosus</name>
    <dbReference type="NCBI Taxonomy" id="1776032"/>
    <lineage>
        <taxon>Bacteria</taxon>
        <taxon>Pseudomonadati</taxon>
        <taxon>Bacteroidota</taxon>
        <taxon>Cytophagia</taxon>
        <taxon>Cytophagales</taxon>
        <taxon>Hymenobacteraceae</taxon>
        <taxon>Hymenobacter</taxon>
    </lineage>
</organism>
<evidence type="ECO:0000259" key="2">
    <source>
        <dbReference type="Pfam" id="PF07484"/>
    </source>
</evidence>
<name>A0A431U0M7_9BACT</name>
<dbReference type="InterPro" id="IPR037053">
    <property type="entry name" value="Phage_tail_collar_dom_sf"/>
</dbReference>
<feature type="region of interest" description="Disordered" evidence="1">
    <location>
        <begin position="137"/>
        <end position="168"/>
    </location>
</feature>
<accession>A0A431U0M7</accession>
<dbReference type="EMBL" id="RXOF01000009">
    <property type="protein sequence ID" value="RTQ48477.1"/>
    <property type="molecule type" value="Genomic_DNA"/>
</dbReference>
<dbReference type="AlphaFoldDB" id="A0A431U0M7"/>